<dbReference type="EMBL" id="GG675506">
    <property type="protein sequence ID" value="EER13204.1"/>
    <property type="molecule type" value="Genomic_DNA"/>
</dbReference>
<evidence type="ECO:0000256" key="3">
    <source>
        <dbReference type="ARBA" id="ARBA00022676"/>
    </source>
</evidence>
<evidence type="ECO:0000256" key="8">
    <source>
        <dbReference type="ARBA" id="ARBA00023034"/>
    </source>
</evidence>
<protein>
    <submittedName>
        <fullName evidence="10">Uncharacterized protein</fullName>
    </submittedName>
</protein>
<name>C5KQN9_PERM5</name>
<evidence type="ECO:0000256" key="5">
    <source>
        <dbReference type="ARBA" id="ARBA00022692"/>
    </source>
</evidence>
<dbReference type="InterPro" id="IPR002659">
    <property type="entry name" value="Glyco_trans_31"/>
</dbReference>
<dbReference type="RefSeq" id="XP_002781409.1">
    <property type="nucleotide sequence ID" value="XM_002781363.1"/>
</dbReference>
<evidence type="ECO:0000256" key="1">
    <source>
        <dbReference type="ARBA" id="ARBA00004323"/>
    </source>
</evidence>
<evidence type="ECO:0000256" key="7">
    <source>
        <dbReference type="ARBA" id="ARBA00022989"/>
    </source>
</evidence>
<dbReference type="OrthoDB" id="427498at2759"/>
<dbReference type="InParanoid" id="C5KQN9"/>
<keyword evidence="4" id="KW-0808">Transferase</keyword>
<proteinExistence type="inferred from homology"/>
<feature type="non-terminal residue" evidence="10">
    <location>
        <position position="1"/>
    </location>
</feature>
<keyword evidence="5" id="KW-0812">Transmembrane</keyword>
<evidence type="ECO:0000256" key="9">
    <source>
        <dbReference type="ARBA" id="ARBA00023136"/>
    </source>
</evidence>
<keyword evidence="9" id="KW-0472">Membrane</keyword>
<keyword evidence="6" id="KW-0735">Signal-anchor</keyword>
<keyword evidence="3" id="KW-0328">Glycosyltransferase</keyword>
<keyword evidence="11" id="KW-1185">Reference proteome</keyword>
<evidence type="ECO:0000313" key="10">
    <source>
        <dbReference type="EMBL" id="EER13204.1"/>
    </source>
</evidence>
<gene>
    <name evidence="10" type="ORF">Pmar_PMAR019035</name>
</gene>
<accession>C5KQN9</accession>
<organism evidence="11">
    <name type="scientific">Perkinsus marinus (strain ATCC 50983 / TXsc)</name>
    <dbReference type="NCBI Taxonomy" id="423536"/>
    <lineage>
        <taxon>Eukaryota</taxon>
        <taxon>Sar</taxon>
        <taxon>Alveolata</taxon>
        <taxon>Perkinsozoa</taxon>
        <taxon>Perkinsea</taxon>
        <taxon>Perkinsida</taxon>
        <taxon>Perkinsidae</taxon>
        <taxon>Perkinsus</taxon>
    </lineage>
</organism>
<feature type="non-terminal residue" evidence="10">
    <location>
        <position position="68"/>
    </location>
</feature>
<evidence type="ECO:0000256" key="4">
    <source>
        <dbReference type="ARBA" id="ARBA00022679"/>
    </source>
</evidence>
<sequence length="68" mass="7808">NNRAGQRSIKLLFTVGAHYPDNSTRDTAMAEMKQFGDIIQLPEWFEDRYDALGTKVRLSFQRAVDLFG</sequence>
<dbReference type="Proteomes" id="UP000007800">
    <property type="component" value="Unassembled WGS sequence"/>
</dbReference>
<evidence type="ECO:0000313" key="11">
    <source>
        <dbReference type="Proteomes" id="UP000007800"/>
    </source>
</evidence>
<keyword evidence="7" id="KW-1133">Transmembrane helix</keyword>
<comment type="subcellular location">
    <subcellularLocation>
        <location evidence="1">Golgi apparatus membrane</location>
        <topology evidence="1">Single-pass type II membrane protein</topology>
    </subcellularLocation>
</comment>
<evidence type="ECO:0000256" key="2">
    <source>
        <dbReference type="ARBA" id="ARBA00008661"/>
    </source>
</evidence>
<dbReference type="GeneID" id="9056985"/>
<dbReference type="Pfam" id="PF01762">
    <property type="entry name" value="Galactosyl_T"/>
    <property type="match status" value="1"/>
</dbReference>
<evidence type="ECO:0000256" key="6">
    <source>
        <dbReference type="ARBA" id="ARBA00022968"/>
    </source>
</evidence>
<reference evidence="10 11" key="1">
    <citation type="submission" date="2008-07" db="EMBL/GenBank/DDBJ databases">
        <authorList>
            <person name="El-Sayed N."/>
            <person name="Caler E."/>
            <person name="Inman J."/>
            <person name="Amedeo P."/>
            <person name="Hass B."/>
            <person name="Wortman J."/>
        </authorList>
    </citation>
    <scope>NUCLEOTIDE SEQUENCE [LARGE SCALE GENOMIC DNA]</scope>
    <source>
        <strain evidence="11">ATCC 50983 / TXsc</strain>
    </source>
</reference>
<comment type="similarity">
    <text evidence="2">Belongs to the glycosyltransferase 31 family.</text>
</comment>
<keyword evidence="8" id="KW-0333">Golgi apparatus</keyword>
<dbReference type="GO" id="GO:0000139">
    <property type="term" value="C:Golgi membrane"/>
    <property type="evidence" value="ECO:0007669"/>
    <property type="project" value="UniProtKB-SubCell"/>
</dbReference>
<dbReference type="GO" id="GO:0016758">
    <property type="term" value="F:hexosyltransferase activity"/>
    <property type="evidence" value="ECO:0007669"/>
    <property type="project" value="InterPro"/>
</dbReference>
<dbReference type="AlphaFoldDB" id="C5KQN9"/>